<sequence>MDRQQTDEVPLHDSVLSAASTSEEVMLNRGEKDADAIAKSADEDSSAIIGTGGETTSAARLSNRGGVG</sequence>
<accession>A0A6J4HJ67</accession>
<protein>
    <submittedName>
        <fullName evidence="2">Uncharacterized protein</fullName>
    </submittedName>
</protein>
<feature type="region of interest" description="Disordered" evidence="1">
    <location>
        <begin position="1"/>
        <end position="25"/>
    </location>
</feature>
<gene>
    <name evidence="2" type="ORF">AVDCRST_MAG26-696</name>
</gene>
<reference evidence="2" key="1">
    <citation type="submission" date="2020-02" db="EMBL/GenBank/DDBJ databases">
        <authorList>
            <person name="Meier V. D."/>
        </authorList>
    </citation>
    <scope>NUCLEOTIDE SEQUENCE</scope>
    <source>
        <strain evidence="2">AVDCRST_MAG26</strain>
    </source>
</reference>
<dbReference type="AlphaFoldDB" id="A0A6J4HJ67"/>
<proteinExistence type="predicted"/>
<evidence type="ECO:0000256" key="1">
    <source>
        <dbReference type="SAM" id="MobiDB-lite"/>
    </source>
</evidence>
<evidence type="ECO:0000313" key="2">
    <source>
        <dbReference type="EMBL" id="CAA9224718.1"/>
    </source>
</evidence>
<feature type="compositionally biased region" description="Basic and acidic residues" evidence="1">
    <location>
        <begin position="1"/>
        <end position="11"/>
    </location>
</feature>
<organism evidence="2">
    <name type="scientific">uncultured Chloroflexia bacterium</name>
    <dbReference type="NCBI Taxonomy" id="1672391"/>
    <lineage>
        <taxon>Bacteria</taxon>
        <taxon>Bacillati</taxon>
        <taxon>Chloroflexota</taxon>
        <taxon>Chloroflexia</taxon>
        <taxon>environmental samples</taxon>
    </lineage>
</organism>
<feature type="region of interest" description="Disordered" evidence="1">
    <location>
        <begin position="40"/>
        <end position="68"/>
    </location>
</feature>
<dbReference type="EMBL" id="CADCTK010000173">
    <property type="protein sequence ID" value="CAA9224718.1"/>
    <property type="molecule type" value="Genomic_DNA"/>
</dbReference>
<name>A0A6J4HJ67_9CHLR</name>